<accession>A0ACC2T2Z7</accession>
<keyword evidence="2" id="KW-1185">Reference proteome</keyword>
<comment type="caution">
    <text evidence="1">The sequence shown here is derived from an EMBL/GenBank/DDBJ whole genome shotgun (WGS) entry which is preliminary data.</text>
</comment>
<organism evidence="1 2">
    <name type="scientific">Entomophthora muscae</name>
    <dbReference type="NCBI Taxonomy" id="34485"/>
    <lineage>
        <taxon>Eukaryota</taxon>
        <taxon>Fungi</taxon>
        <taxon>Fungi incertae sedis</taxon>
        <taxon>Zoopagomycota</taxon>
        <taxon>Entomophthoromycotina</taxon>
        <taxon>Entomophthoromycetes</taxon>
        <taxon>Entomophthorales</taxon>
        <taxon>Entomophthoraceae</taxon>
        <taxon>Entomophthora</taxon>
    </lineage>
</organism>
<sequence>MELQRRGTFLLVDAFNAKIVCDQCRSKHLKCSREAPACHRCSSLGINCTRKKTGYDSKVIYGLSRSGWLLKSKTTMPGTWGQVVQSFSSIHFRYFMQRYLMPLALLLPRPSQSTEILKMSENIVFPRILFLLKTPSHTNLHEIIHPNIKATAYKMFFKIFNITYPLFSEQSFYANPRSKTLNKLIIQIGLERLPQTLQQKTALQENNLTLDDIIHLPLTLDTLQCLLLLQFGTRPSWITKVRFRIQCTIHRLISLLGLHKTHKSSPQWLERTLALHLVALGEHGLSVGQSIKLTQYVWIKEGRDHLNSNFLPLMTNLNQFPHLNDRIHFITSQAIYHSFTIILKANRDYTTACQTNTKASVFSDKLNIHLKHLKENFDWGWLHLSHLTTSPESHHRLLRQSRLTLALRHNNDYIELMKLASYIPIDTNRPLSSTPITNRNNLFSQAGLNMAIRTIQLAITLTTAPFDLDYILIQIPSIAFIIAHLKATKSNSEYAGHLIKTLILSRDSLTKGISIPFHGFKATAYLHLIDFFLKQQNIHFLKHS</sequence>
<dbReference type="EMBL" id="QTSX02003672">
    <property type="protein sequence ID" value="KAJ9068960.1"/>
    <property type="molecule type" value="Genomic_DNA"/>
</dbReference>
<dbReference type="Proteomes" id="UP001165960">
    <property type="component" value="Unassembled WGS sequence"/>
</dbReference>
<protein>
    <submittedName>
        <fullName evidence="1">Uncharacterized protein</fullName>
    </submittedName>
</protein>
<name>A0ACC2T2Z7_9FUNG</name>
<proteinExistence type="predicted"/>
<evidence type="ECO:0000313" key="2">
    <source>
        <dbReference type="Proteomes" id="UP001165960"/>
    </source>
</evidence>
<reference evidence="1" key="1">
    <citation type="submission" date="2022-04" db="EMBL/GenBank/DDBJ databases">
        <title>Genome of the entomopathogenic fungus Entomophthora muscae.</title>
        <authorList>
            <person name="Elya C."/>
            <person name="Lovett B.R."/>
            <person name="Lee E."/>
            <person name="Macias A.M."/>
            <person name="Hajek A.E."/>
            <person name="De Bivort B.L."/>
            <person name="Kasson M.T."/>
            <person name="De Fine Licht H.H."/>
            <person name="Stajich J.E."/>
        </authorList>
    </citation>
    <scope>NUCLEOTIDE SEQUENCE</scope>
    <source>
        <strain evidence="1">Berkeley</strain>
    </source>
</reference>
<evidence type="ECO:0000313" key="1">
    <source>
        <dbReference type="EMBL" id="KAJ9068960.1"/>
    </source>
</evidence>
<gene>
    <name evidence="1" type="ORF">DSO57_1023403</name>
</gene>